<evidence type="ECO:0000256" key="1">
    <source>
        <dbReference type="ARBA" id="ARBA00005964"/>
    </source>
</evidence>
<evidence type="ECO:0000256" key="2">
    <source>
        <dbReference type="ARBA" id="ARBA00022801"/>
    </source>
</evidence>
<name>A0ABR2V5V4_9PEZI</name>
<dbReference type="Proteomes" id="UP001408356">
    <property type="component" value="Unassembled WGS sequence"/>
</dbReference>
<dbReference type="InterPro" id="IPR002018">
    <property type="entry name" value="CarbesteraseB"/>
</dbReference>
<dbReference type="Gene3D" id="3.40.50.1820">
    <property type="entry name" value="alpha/beta hydrolase"/>
    <property type="match status" value="1"/>
</dbReference>
<dbReference type="InterPro" id="IPR029058">
    <property type="entry name" value="AB_hydrolase_fold"/>
</dbReference>
<feature type="domain" description="Carboxylesterase type B" evidence="4">
    <location>
        <begin position="41"/>
        <end position="426"/>
    </location>
</feature>
<dbReference type="InterPro" id="IPR019826">
    <property type="entry name" value="Carboxylesterase_B_AS"/>
</dbReference>
<feature type="signal peptide" evidence="3">
    <location>
        <begin position="1"/>
        <end position="21"/>
    </location>
</feature>
<dbReference type="PANTHER" id="PTHR43918">
    <property type="entry name" value="ACETYLCHOLINESTERASE"/>
    <property type="match status" value="1"/>
</dbReference>
<dbReference type="Pfam" id="PF00135">
    <property type="entry name" value="COesterase"/>
    <property type="match status" value="1"/>
</dbReference>
<evidence type="ECO:0000313" key="6">
    <source>
        <dbReference type="Proteomes" id="UP001408356"/>
    </source>
</evidence>
<comment type="similarity">
    <text evidence="1 3">Belongs to the type-B carboxylesterase/lipase family.</text>
</comment>
<evidence type="ECO:0000256" key="3">
    <source>
        <dbReference type="RuleBase" id="RU361235"/>
    </source>
</evidence>
<sequence>MRRVDIVNLVVAVLLVPVVVALSTNRGKLILRDDLWTVGQTVKTTSGPATGHAAPNRTEVSEYLGIPYAKPPVDDLRWQPPVQYLGLAPIDATKFVRKSYRCIPYVGLTEAQGFACMQATPLASAADTGDLSNLTESGASLVETYIKPDDDPTVVLPQSEDCLTLNVWTKPQVGEAAKAVMIWIQYAFPRLYHTVIHSASNFADVIFCSGGSFTSGSSLESWYDGQYVSEEQDIVLVSINYRLNIFGFPGSPLTPSNLGLQDQRLAIEWVRDNIAGFGGDPTRITIFGQSAGAASVDMHSYAYADDPIAAGYIPESGTSTGFGLNTPLQANELWFDAAKSVGCDAGPTDPQAVFDCMKNQPAKRLANNVPAIHLGDTDGLPFGPVIDGVLVFDDYDKRTPAARPMLIGNTDNESALFKYMVPGSAEGVPESYWNTLNNQGFTCPAGLRASRNVISGNPTWRYRWFGTFPNLVLDWFPSPTGAWHGSEVSCASMPCLALPQSFSISPFRYVRHAELTNGCDQIPSLFNQTPDNGIPNTLNQIAIGMYMRTAWASFAKDPAKGLLTLGWPQYSTDGNTLVCLALNDTLGPNLDKGDAYDQSCLGIPDAISGGDSVATPSESTSLSEVAVSEDVSLPEFMPPIPLNWTSLCNTGFWMGYFCIL</sequence>
<organism evidence="5 6">
    <name type="scientific">Seiridium unicorne</name>
    <dbReference type="NCBI Taxonomy" id="138068"/>
    <lineage>
        <taxon>Eukaryota</taxon>
        <taxon>Fungi</taxon>
        <taxon>Dikarya</taxon>
        <taxon>Ascomycota</taxon>
        <taxon>Pezizomycotina</taxon>
        <taxon>Sordariomycetes</taxon>
        <taxon>Xylariomycetidae</taxon>
        <taxon>Amphisphaeriales</taxon>
        <taxon>Sporocadaceae</taxon>
        <taxon>Seiridium</taxon>
    </lineage>
</organism>
<proteinExistence type="inferred from homology"/>
<dbReference type="SUPFAM" id="SSF53474">
    <property type="entry name" value="alpha/beta-Hydrolases"/>
    <property type="match status" value="1"/>
</dbReference>
<dbReference type="InterPro" id="IPR050654">
    <property type="entry name" value="AChE-related_enzymes"/>
</dbReference>
<evidence type="ECO:0000313" key="5">
    <source>
        <dbReference type="EMBL" id="KAK9422285.1"/>
    </source>
</evidence>
<protein>
    <recommendedName>
        <fullName evidence="3">Carboxylic ester hydrolase</fullName>
        <ecNumber evidence="3">3.1.1.-</ecNumber>
    </recommendedName>
</protein>
<gene>
    <name evidence="5" type="ORF">SUNI508_04964</name>
</gene>
<dbReference type="PROSITE" id="PS00122">
    <property type="entry name" value="CARBOXYLESTERASE_B_1"/>
    <property type="match status" value="1"/>
</dbReference>
<dbReference type="EC" id="3.1.1.-" evidence="3"/>
<keyword evidence="6" id="KW-1185">Reference proteome</keyword>
<reference evidence="5 6" key="1">
    <citation type="journal article" date="2024" name="J. Plant Pathol.">
        <title>Sequence and assembly of the genome of Seiridium unicorne, isolate CBS 538.82, causal agent of cypress canker disease.</title>
        <authorList>
            <person name="Scali E."/>
            <person name="Rocca G.D."/>
            <person name="Danti R."/>
            <person name="Garbelotto M."/>
            <person name="Barberini S."/>
            <person name="Baroncelli R."/>
            <person name="Emiliani G."/>
        </authorList>
    </citation>
    <scope>NUCLEOTIDE SEQUENCE [LARGE SCALE GENOMIC DNA]</scope>
    <source>
        <strain evidence="5 6">BM-138-508</strain>
    </source>
</reference>
<dbReference type="PANTHER" id="PTHR43918:SF4">
    <property type="entry name" value="CARBOXYLIC ESTER HYDROLASE"/>
    <property type="match status" value="1"/>
</dbReference>
<comment type="caution">
    <text evidence="5">The sequence shown here is derived from an EMBL/GenBank/DDBJ whole genome shotgun (WGS) entry which is preliminary data.</text>
</comment>
<keyword evidence="2 3" id="KW-0378">Hydrolase</keyword>
<keyword evidence="3" id="KW-0732">Signal</keyword>
<dbReference type="EMBL" id="JARVKF010000124">
    <property type="protein sequence ID" value="KAK9422285.1"/>
    <property type="molecule type" value="Genomic_DNA"/>
</dbReference>
<feature type="chain" id="PRO_5044984923" description="Carboxylic ester hydrolase" evidence="3">
    <location>
        <begin position="22"/>
        <end position="660"/>
    </location>
</feature>
<accession>A0ABR2V5V4</accession>
<evidence type="ECO:0000259" key="4">
    <source>
        <dbReference type="Pfam" id="PF00135"/>
    </source>
</evidence>